<proteinExistence type="predicted"/>
<dbReference type="EMBL" id="CM023488">
    <property type="protein sequence ID" value="KAH6924524.1"/>
    <property type="molecule type" value="Genomic_DNA"/>
</dbReference>
<protein>
    <submittedName>
        <fullName evidence="1">Uncharacterized protein</fullName>
    </submittedName>
</protein>
<sequence length="225" mass="24417">MQPRFSGKEATDKDAFSTCPIDGGHFIADFAMASFTGEALYKELVLCPNSVFGCPFQGLSRAKDTPRNEASSSAEDASSADGFAGICPIDSHPFDIEDEMLTFQGETVLKKAVLCPNSKFGCSFEGDTRQVSAHNLWTHLVRAVPSPHLRRVELAANSAEESRAEDTCSAEDSSSDEHTPRAEDTVKVGDPSWANGYWSEDESSSEDTSWAKASWSEDPSSNEDE</sequence>
<name>A0ACB7RRN8_HYAAI</name>
<keyword evidence="2" id="KW-1185">Reference proteome</keyword>
<evidence type="ECO:0000313" key="1">
    <source>
        <dbReference type="EMBL" id="KAH6924524.1"/>
    </source>
</evidence>
<reference evidence="1" key="1">
    <citation type="submission" date="2020-05" db="EMBL/GenBank/DDBJ databases">
        <title>Large-scale comparative analyses of tick genomes elucidate their genetic diversity and vector capacities.</title>
        <authorList>
            <person name="Jia N."/>
            <person name="Wang J."/>
            <person name="Shi W."/>
            <person name="Du L."/>
            <person name="Sun Y."/>
            <person name="Zhan W."/>
            <person name="Jiang J."/>
            <person name="Wang Q."/>
            <person name="Zhang B."/>
            <person name="Ji P."/>
            <person name="Sakyi L.B."/>
            <person name="Cui X."/>
            <person name="Yuan T."/>
            <person name="Jiang B."/>
            <person name="Yang W."/>
            <person name="Lam T.T.-Y."/>
            <person name="Chang Q."/>
            <person name="Ding S."/>
            <person name="Wang X."/>
            <person name="Zhu J."/>
            <person name="Ruan X."/>
            <person name="Zhao L."/>
            <person name="Wei J."/>
            <person name="Que T."/>
            <person name="Du C."/>
            <person name="Cheng J."/>
            <person name="Dai P."/>
            <person name="Han X."/>
            <person name="Huang E."/>
            <person name="Gao Y."/>
            <person name="Liu J."/>
            <person name="Shao H."/>
            <person name="Ye R."/>
            <person name="Li L."/>
            <person name="Wei W."/>
            <person name="Wang X."/>
            <person name="Wang C."/>
            <person name="Yang T."/>
            <person name="Huo Q."/>
            <person name="Li W."/>
            <person name="Guo W."/>
            <person name="Chen H."/>
            <person name="Zhou L."/>
            <person name="Ni X."/>
            <person name="Tian J."/>
            <person name="Zhou Y."/>
            <person name="Sheng Y."/>
            <person name="Liu T."/>
            <person name="Pan Y."/>
            <person name="Xia L."/>
            <person name="Li J."/>
            <person name="Zhao F."/>
            <person name="Cao W."/>
        </authorList>
    </citation>
    <scope>NUCLEOTIDE SEQUENCE</scope>
    <source>
        <strain evidence="1">Hyas-2018</strain>
    </source>
</reference>
<organism evidence="1 2">
    <name type="scientific">Hyalomma asiaticum</name>
    <name type="common">Tick</name>
    <dbReference type="NCBI Taxonomy" id="266040"/>
    <lineage>
        <taxon>Eukaryota</taxon>
        <taxon>Metazoa</taxon>
        <taxon>Ecdysozoa</taxon>
        <taxon>Arthropoda</taxon>
        <taxon>Chelicerata</taxon>
        <taxon>Arachnida</taxon>
        <taxon>Acari</taxon>
        <taxon>Parasitiformes</taxon>
        <taxon>Ixodida</taxon>
        <taxon>Ixodoidea</taxon>
        <taxon>Ixodidae</taxon>
        <taxon>Hyalomminae</taxon>
        <taxon>Hyalomma</taxon>
    </lineage>
</organism>
<dbReference type="Proteomes" id="UP000821845">
    <property type="component" value="Chromosome 8"/>
</dbReference>
<accession>A0ACB7RRN8</accession>
<comment type="caution">
    <text evidence="1">The sequence shown here is derived from an EMBL/GenBank/DDBJ whole genome shotgun (WGS) entry which is preliminary data.</text>
</comment>
<gene>
    <name evidence="1" type="ORF">HPB50_019195</name>
</gene>
<evidence type="ECO:0000313" key="2">
    <source>
        <dbReference type="Proteomes" id="UP000821845"/>
    </source>
</evidence>